<dbReference type="Pfam" id="PF05699">
    <property type="entry name" value="Dimer_Tnp_hAT"/>
    <property type="match status" value="1"/>
</dbReference>
<dbReference type="AlphaFoldDB" id="A0A0L6USX3"/>
<reference evidence="2 3" key="1">
    <citation type="submission" date="2015-08" db="EMBL/GenBank/DDBJ databases">
        <title>Next Generation Sequencing and Analysis of the Genome of Puccinia sorghi L Schw, the Causal Agent of Maize Common Rust.</title>
        <authorList>
            <person name="Rochi L."/>
            <person name="Burguener G."/>
            <person name="Darino M."/>
            <person name="Turjanski A."/>
            <person name="Kreff E."/>
            <person name="Dieguez M.J."/>
            <person name="Sacco F."/>
        </authorList>
    </citation>
    <scope>NUCLEOTIDE SEQUENCE [LARGE SCALE GENOMIC DNA]</scope>
    <source>
        <strain evidence="2 3">RO10H11247</strain>
    </source>
</reference>
<dbReference type="InterPro" id="IPR008906">
    <property type="entry name" value="HATC_C_dom"/>
</dbReference>
<dbReference type="SUPFAM" id="SSF53098">
    <property type="entry name" value="Ribonuclease H-like"/>
    <property type="match status" value="1"/>
</dbReference>
<dbReference type="EMBL" id="LAVV01008934">
    <property type="protein sequence ID" value="KNZ51604.1"/>
    <property type="molecule type" value="Genomic_DNA"/>
</dbReference>
<comment type="caution">
    <text evidence="2">The sequence shown here is derived from an EMBL/GenBank/DDBJ whole genome shotgun (WGS) entry which is preliminary data.</text>
</comment>
<dbReference type="VEuPathDB" id="FungiDB:VP01_388g7"/>
<protein>
    <recommendedName>
        <fullName evidence="1">HAT C-terminal dimerisation domain-containing protein</fullName>
    </recommendedName>
</protein>
<sequence length="219" mass="24911">MPCQLTAPKASPTPNLSTNLLVAPNIRGFPSSREPLNDVTHFLCESDYPALNIPLPMYLSLIKDLISILSQYNSEQLLTPSDRVVLKLKKYLMAYFHKNYKRLNTKLDLNLYPESVLTMFCEILLDIFGGQHKQKTLENKIEQYLAETLQDEDIDILQYWSGRLVIYPSLVSMARACLLILATRAPTEPVFSKSKAIIGPQRVSLDAHSIKKLLCVNEW</sequence>
<proteinExistence type="predicted"/>
<keyword evidence="3" id="KW-1185">Reference proteome</keyword>
<dbReference type="PANTHER" id="PTHR47611">
    <property type="entry name" value="HAT DIMERISATION DOMAIN, C-TERMINAL"/>
    <property type="match status" value="1"/>
</dbReference>
<dbReference type="Proteomes" id="UP000037035">
    <property type="component" value="Unassembled WGS sequence"/>
</dbReference>
<dbReference type="OrthoDB" id="1715602at2759"/>
<evidence type="ECO:0000313" key="3">
    <source>
        <dbReference type="Proteomes" id="UP000037035"/>
    </source>
</evidence>
<organism evidence="2 3">
    <name type="scientific">Puccinia sorghi</name>
    <dbReference type="NCBI Taxonomy" id="27349"/>
    <lineage>
        <taxon>Eukaryota</taxon>
        <taxon>Fungi</taxon>
        <taxon>Dikarya</taxon>
        <taxon>Basidiomycota</taxon>
        <taxon>Pucciniomycotina</taxon>
        <taxon>Pucciniomycetes</taxon>
        <taxon>Pucciniales</taxon>
        <taxon>Pucciniaceae</taxon>
        <taxon>Puccinia</taxon>
    </lineage>
</organism>
<dbReference type="GO" id="GO:0046983">
    <property type="term" value="F:protein dimerization activity"/>
    <property type="evidence" value="ECO:0007669"/>
    <property type="project" value="InterPro"/>
</dbReference>
<evidence type="ECO:0000313" key="2">
    <source>
        <dbReference type="EMBL" id="KNZ51604.1"/>
    </source>
</evidence>
<name>A0A0L6USX3_9BASI</name>
<evidence type="ECO:0000259" key="1">
    <source>
        <dbReference type="Pfam" id="PF05699"/>
    </source>
</evidence>
<feature type="domain" description="HAT C-terminal dimerisation" evidence="1">
    <location>
        <begin position="141"/>
        <end position="219"/>
    </location>
</feature>
<gene>
    <name evidence="2" type="ORF">VP01_388g7</name>
</gene>
<dbReference type="InterPro" id="IPR012337">
    <property type="entry name" value="RNaseH-like_sf"/>
</dbReference>
<dbReference type="PANTHER" id="PTHR47611:SF1">
    <property type="entry name" value="CCHC-TYPE DOMAIN-CONTAINING PROTEIN"/>
    <property type="match status" value="1"/>
</dbReference>
<accession>A0A0L6USX3</accession>